<feature type="compositionally biased region" description="Basic and acidic residues" evidence="10">
    <location>
        <begin position="961"/>
        <end position="970"/>
    </location>
</feature>
<keyword evidence="6 9" id="KW-0067">ATP-binding</keyword>
<evidence type="ECO:0000313" key="13">
    <source>
        <dbReference type="Proteomes" id="UP001303373"/>
    </source>
</evidence>
<evidence type="ECO:0000256" key="4">
    <source>
        <dbReference type="ARBA" id="ARBA00022741"/>
    </source>
</evidence>
<feature type="compositionally biased region" description="Basic and acidic residues" evidence="10">
    <location>
        <begin position="20"/>
        <end position="32"/>
    </location>
</feature>
<feature type="compositionally biased region" description="Polar residues" evidence="10">
    <location>
        <begin position="946"/>
        <end position="960"/>
    </location>
</feature>
<evidence type="ECO:0000256" key="8">
    <source>
        <dbReference type="ARBA" id="ARBA00048679"/>
    </source>
</evidence>
<feature type="region of interest" description="Disordered" evidence="10">
    <location>
        <begin position="725"/>
        <end position="744"/>
    </location>
</feature>
<dbReference type="Proteomes" id="UP001303373">
    <property type="component" value="Chromosome 2"/>
</dbReference>
<dbReference type="GO" id="GO:0005524">
    <property type="term" value="F:ATP binding"/>
    <property type="evidence" value="ECO:0007669"/>
    <property type="project" value="UniProtKB-UniRule"/>
</dbReference>
<dbReference type="GO" id="GO:0001558">
    <property type="term" value="P:regulation of cell growth"/>
    <property type="evidence" value="ECO:0007669"/>
    <property type="project" value="UniProtKB-ARBA"/>
</dbReference>
<dbReference type="EMBL" id="CP138581">
    <property type="protein sequence ID" value="WPG98269.1"/>
    <property type="molecule type" value="Genomic_DNA"/>
</dbReference>
<dbReference type="SUPFAM" id="SSF56112">
    <property type="entry name" value="Protein kinase-like (PK-like)"/>
    <property type="match status" value="1"/>
</dbReference>
<evidence type="ECO:0000256" key="7">
    <source>
        <dbReference type="ARBA" id="ARBA00047899"/>
    </source>
</evidence>
<feature type="region of interest" description="Disordered" evidence="10">
    <location>
        <begin position="939"/>
        <end position="982"/>
    </location>
</feature>
<feature type="compositionally biased region" description="Low complexity" evidence="10">
    <location>
        <begin position="1216"/>
        <end position="1252"/>
    </location>
</feature>
<dbReference type="EC" id="2.7.11.1" evidence="1"/>
<feature type="compositionally biased region" description="Low complexity" evidence="10">
    <location>
        <begin position="852"/>
        <end position="871"/>
    </location>
</feature>
<dbReference type="PANTHER" id="PTHR43895">
    <property type="entry name" value="CALCIUM/CALMODULIN-DEPENDENT PROTEIN KINASE KINASE-RELATED"/>
    <property type="match status" value="1"/>
</dbReference>
<dbReference type="SMART" id="SM00220">
    <property type="entry name" value="S_TKc"/>
    <property type="match status" value="1"/>
</dbReference>
<evidence type="ECO:0000256" key="3">
    <source>
        <dbReference type="ARBA" id="ARBA00022679"/>
    </source>
</evidence>
<feature type="region of interest" description="Disordered" evidence="10">
    <location>
        <begin position="1"/>
        <end position="54"/>
    </location>
</feature>
<gene>
    <name evidence="12" type="ORF">R9X50_00105700</name>
</gene>
<dbReference type="InterPro" id="IPR017441">
    <property type="entry name" value="Protein_kinase_ATP_BS"/>
</dbReference>
<dbReference type="GO" id="GO:0007165">
    <property type="term" value="P:signal transduction"/>
    <property type="evidence" value="ECO:0007669"/>
    <property type="project" value="TreeGrafter"/>
</dbReference>
<feature type="compositionally biased region" description="Polar residues" evidence="10">
    <location>
        <begin position="471"/>
        <end position="486"/>
    </location>
</feature>
<organism evidence="12 13">
    <name type="scientific">Acrodontium crateriforme</name>
    <dbReference type="NCBI Taxonomy" id="150365"/>
    <lineage>
        <taxon>Eukaryota</taxon>
        <taxon>Fungi</taxon>
        <taxon>Dikarya</taxon>
        <taxon>Ascomycota</taxon>
        <taxon>Pezizomycotina</taxon>
        <taxon>Dothideomycetes</taxon>
        <taxon>Dothideomycetidae</taxon>
        <taxon>Mycosphaerellales</taxon>
        <taxon>Teratosphaeriaceae</taxon>
        <taxon>Acrodontium</taxon>
    </lineage>
</organism>
<feature type="region of interest" description="Disordered" evidence="10">
    <location>
        <begin position="414"/>
        <end position="515"/>
    </location>
</feature>
<dbReference type="GO" id="GO:0004674">
    <property type="term" value="F:protein serine/threonine kinase activity"/>
    <property type="evidence" value="ECO:0007669"/>
    <property type="project" value="UniProtKB-KW"/>
</dbReference>
<feature type="compositionally biased region" description="Basic and acidic residues" evidence="10">
    <location>
        <begin position="873"/>
        <end position="883"/>
    </location>
</feature>
<evidence type="ECO:0000256" key="10">
    <source>
        <dbReference type="SAM" id="MobiDB-lite"/>
    </source>
</evidence>
<evidence type="ECO:0000256" key="6">
    <source>
        <dbReference type="ARBA" id="ARBA00022840"/>
    </source>
</evidence>
<keyword evidence="4 9" id="KW-0547">Nucleotide-binding</keyword>
<evidence type="ECO:0000313" key="12">
    <source>
        <dbReference type="EMBL" id="WPG98269.1"/>
    </source>
</evidence>
<dbReference type="Gene3D" id="1.10.510.10">
    <property type="entry name" value="Transferase(Phosphotransferase) domain 1"/>
    <property type="match status" value="1"/>
</dbReference>
<feature type="compositionally biased region" description="Basic and acidic residues" evidence="10">
    <location>
        <begin position="1369"/>
        <end position="1384"/>
    </location>
</feature>
<feature type="binding site" evidence="9">
    <location>
        <position position="292"/>
    </location>
    <ligand>
        <name>ATP</name>
        <dbReference type="ChEBI" id="CHEBI:30616"/>
    </ligand>
</feature>
<evidence type="ECO:0000256" key="5">
    <source>
        <dbReference type="ARBA" id="ARBA00022777"/>
    </source>
</evidence>
<feature type="region of interest" description="Disordered" evidence="10">
    <location>
        <begin position="1062"/>
        <end position="1108"/>
    </location>
</feature>
<dbReference type="Gene3D" id="3.30.200.20">
    <property type="entry name" value="Phosphorylase Kinase, domain 1"/>
    <property type="match status" value="1"/>
</dbReference>
<evidence type="ECO:0000256" key="9">
    <source>
        <dbReference type="PROSITE-ProRule" id="PRU10141"/>
    </source>
</evidence>
<dbReference type="GO" id="GO:0042149">
    <property type="term" value="P:cellular response to glucose starvation"/>
    <property type="evidence" value="ECO:0007669"/>
    <property type="project" value="UniProtKB-ARBA"/>
</dbReference>
<protein>
    <recommendedName>
        <fullName evidence="1">non-specific serine/threonine protein kinase</fullName>
        <ecNumber evidence="1">2.7.11.1</ecNumber>
    </recommendedName>
</protein>
<keyword evidence="2" id="KW-0723">Serine/threonine-protein kinase</keyword>
<dbReference type="InterPro" id="IPR011009">
    <property type="entry name" value="Kinase-like_dom_sf"/>
</dbReference>
<keyword evidence="13" id="KW-1185">Reference proteome</keyword>
<feature type="compositionally biased region" description="Basic and acidic residues" evidence="10">
    <location>
        <begin position="906"/>
        <end position="916"/>
    </location>
</feature>
<feature type="compositionally biased region" description="Polar residues" evidence="10">
    <location>
        <begin position="446"/>
        <end position="457"/>
    </location>
</feature>
<dbReference type="PROSITE" id="PS50011">
    <property type="entry name" value="PROTEIN_KINASE_DOM"/>
    <property type="match status" value="1"/>
</dbReference>
<keyword evidence="5 12" id="KW-0418">Kinase</keyword>
<dbReference type="PROSITE" id="PS00107">
    <property type="entry name" value="PROTEIN_KINASE_ATP"/>
    <property type="match status" value="1"/>
</dbReference>
<feature type="compositionally biased region" description="Polar residues" evidence="10">
    <location>
        <begin position="1062"/>
        <end position="1073"/>
    </location>
</feature>
<feature type="compositionally biased region" description="Basic and acidic residues" evidence="10">
    <location>
        <begin position="1145"/>
        <end position="1186"/>
    </location>
</feature>
<name>A0AAQ3LYP9_9PEZI</name>
<dbReference type="FunFam" id="1.10.510.10:FF:000614">
    <property type="entry name" value="Serine/threonine protein kinase, putative"/>
    <property type="match status" value="1"/>
</dbReference>
<accession>A0AAQ3LYP9</accession>
<feature type="region of interest" description="Disordered" evidence="10">
    <location>
        <begin position="190"/>
        <end position="225"/>
    </location>
</feature>
<sequence length="1384" mass="151630">MSTSPSAPSDDEPSQNNERTGGDEVDNMKTPRSEVPIAVGDGESGTSHDVQSIGDYFTLPQAPSSLQTNPQTFSVISPTAPHEYSPNAGAIVDRGPTVSPGSQYLSVPDRPILPVGTHSNLSEGSVDTDATLTALPRDSTKQRPEFPNQSFAALHSQQYPPAYVPRTLRQRTTHPGQILTFASALASTHQSGSRTVGNSPSVTPGVGLFTPPSPPGRQESPDSTRTYASPFLHALHRHEPKETHIADVDVDPISGRKLINHYEIIDELGRGTHGKVKLGRDCDTENTFVAIKIVERYSKRRKLGKLFQAEDKVKKEVAILKKARHPNIVALLEVIDDPSRKKVYIVLEWVEKGEILWRVKSQSKEIALIEARRYERERSGKDDEDAQAEDEAVLAEAQRRLAKTRRQEIRRIRQARREAKQDPRIFSTELIGEYDSEGSDDERLSRVSTATGDSVSSRVFPDEGRLPSRAPTPQQSPGEGFSSSLEPKSPFLPLTAEPQSSTRPNGPEPTGLEGTMYGAYTQSSGESSRVNSLHSLLNARASTPNQRATEILDSELNPELENVPAMTIQQTRVAFRDTLLGLQYLHYQGIVHRDIKPPNLLATSEHRVKISDFGVSYLGRPIYEGESGEDVSEHEALDLGDEARELAKTVGTPAFYAPELCIVDPGAEPLPVTKAIDVWALGVTLFCMLFARTPFVDSEFVVMRQIADEEIYIPRKRLVPVMLKPHSRPTSHSRGHSSHSTGRRAHTELVYEEIHDDLYDLLKRLLTKDPRKRITLEEVRHHPWLLVDITNKANWLEETDPSNQSQGKKIEVSPEDMNTAVVPLQFLDRVRDGIMKVGGKLFGGRARAGSTAGLSNPSSPAPSAGSSSTLSQDGRRSSLRGDESIFSALTRSRDGSEFSPAKHVVTSHEMEKGDRLSHSNLRSAISIEDLDNVLQPVFGRPFPPERSQTMMSTDGSVRTVKQTDYRKRQDSPPPSPGLPDTPIALELSGGHNLATIIGSGSARRVLKPFREKGSDHGTEQRDASTDRGSVGSADQHGEPSVALSQTMVAGSVNLPEALQHISTSSNMHGSPPQSSHPPFGKSAGSDLFKPTAAKGSAEHLPTSRKSSVSSIASAAGRIAAAQLEKLTTFPSWPQSRMAPESSVEDWQRADKERVRKLIREGNDRDDKFSLRDREKSCPPSPDDQRLIRRSPQQSKIDTVNQPPSQDVSPIQPNECASLPPALVSSSSDFGSAVSMSISNPSNPSVVSKASSVDPKDAVLITEYEETRNDSSDGTVYPPYKIEDDFADDGYHPDRDSALESDDADAYDSSSDSDGGLLMPRRKSISKRVPSITSHEGSLATALSQANNLPLHSKKSSRSGSNNTMKKIRTRDSEDERRHFDINED</sequence>
<feature type="compositionally biased region" description="Polar residues" evidence="10">
    <location>
        <begin position="1330"/>
        <end position="1349"/>
    </location>
</feature>
<keyword evidence="3" id="KW-0808">Transferase</keyword>
<dbReference type="Pfam" id="PF00069">
    <property type="entry name" value="Pkinase"/>
    <property type="match status" value="2"/>
</dbReference>
<feature type="compositionally biased region" description="Basic and acidic residues" evidence="10">
    <location>
        <begin position="1010"/>
        <end position="1025"/>
    </location>
</feature>
<evidence type="ECO:0000259" key="11">
    <source>
        <dbReference type="PROSITE" id="PS50011"/>
    </source>
</evidence>
<feature type="compositionally biased region" description="Polar residues" evidence="10">
    <location>
        <begin position="190"/>
        <end position="202"/>
    </location>
</feature>
<reference evidence="12 13" key="1">
    <citation type="submission" date="2023-11" db="EMBL/GenBank/DDBJ databases">
        <title>An acidophilic fungus is an integral part of prey digestion in a carnivorous sundew plant.</title>
        <authorList>
            <person name="Tsai I.J."/>
        </authorList>
    </citation>
    <scope>NUCLEOTIDE SEQUENCE [LARGE SCALE GENOMIC DNA]</scope>
    <source>
        <strain evidence="12">169a</strain>
    </source>
</reference>
<feature type="region of interest" description="Disordered" evidence="10">
    <location>
        <begin position="1127"/>
        <end position="1384"/>
    </location>
</feature>
<dbReference type="FunFam" id="3.30.200.20:FF:000206">
    <property type="entry name" value="Serine/threonine-protein kinase Ssp1"/>
    <property type="match status" value="1"/>
</dbReference>
<feature type="compositionally biased region" description="Basic and acidic residues" evidence="10">
    <location>
        <begin position="414"/>
        <end position="423"/>
    </location>
</feature>
<feature type="compositionally biased region" description="Basic and acidic residues" evidence="10">
    <location>
        <begin position="1280"/>
        <end position="1297"/>
    </location>
</feature>
<comment type="catalytic activity">
    <reaction evidence="8">
        <text>L-seryl-[protein] + ATP = O-phospho-L-seryl-[protein] + ADP + H(+)</text>
        <dbReference type="Rhea" id="RHEA:17989"/>
        <dbReference type="Rhea" id="RHEA-COMP:9863"/>
        <dbReference type="Rhea" id="RHEA-COMP:11604"/>
        <dbReference type="ChEBI" id="CHEBI:15378"/>
        <dbReference type="ChEBI" id="CHEBI:29999"/>
        <dbReference type="ChEBI" id="CHEBI:30616"/>
        <dbReference type="ChEBI" id="CHEBI:83421"/>
        <dbReference type="ChEBI" id="CHEBI:456216"/>
        <dbReference type="EC" id="2.7.11.1"/>
    </reaction>
</comment>
<dbReference type="InterPro" id="IPR000719">
    <property type="entry name" value="Prot_kinase_dom"/>
</dbReference>
<evidence type="ECO:0000256" key="1">
    <source>
        <dbReference type="ARBA" id="ARBA00012513"/>
    </source>
</evidence>
<comment type="catalytic activity">
    <reaction evidence="7">
        <text>L-threonyl-[protein] + ATP = O-phospho-L-threonyl-[protein] + ADP + H(+)</text>
        <dbReference type="Rhea" id="RHEA:46608"/>
        <dbReference type="Rhea" id="RHEA-COMP:11060"/>
        <dbReference type="Rhea" id="RHEA-COMP:11605"/>
        <dbReference type="ChEBI" id="CHEBI:15378"/>
        <dbReference type="ChEBI" id="CHEBI:30013"/>
        <dbReference type="ChEBI" id="CHEBI:30616"/>
        <dbReference type="ChEBI" id="CHEBI:61977"/>
        <dbReference type="ChEBI" id="CHEBI:456216"/>
        <dbReference type="EC" id="2.7.11.1"/>
    </reaction>
</comment>
<feature type="region of interest" description="Disordered" evidence="10">
    <location>
        <begin position="847"/>
        <end position="916"/>
    </location>
</feature>
<feature type="domain" description="Protein kinase" evidence="11">
    <location>
        <begin position="262"/>
        <end position="785"/>
    </location>
</feature>
<evidence type="ECO:0000256" key="2">
    <source>
        <dbReference type="ARBA" id="ARBA00022527"/>
    </source>
</evidence>
<feature type="region of interest" description="Disordered" evidence="10">
    <location>
        <begin position="1010"/>
        <end position="1040"/>
    </location>
</feature>
<proteinExistence type="predicted"/>
<dbReference type="PANTHER" id="PTHR43895:SF152">
    <property type="entry name" value="SERINE_THREONINE-PROTEIN KINASE TOS3"/>
    <property type="match status" value="1"/>
</dbReference>
<feature type="compositionally biased region" description="Polar residues" evidence="10">
    <location>
        <begin position="1190"/>
        <end position="1211"/>
    </location>
</feature>